<gene>
    <name evidence="7" type="ORF">UU93_C0001G0016</name>
</gene>
<feature type="domain" description="O-antigen ligase-related" evidence="6">
    <location>
        <begin position="231"/>
        <end position="344"/>
    </location>
</feature>
<evidence type="ECO:0000256" key="3">
    <source>
        <dbReference type="ARBA" id="ARBA00022989"/>
    </source>
</evidence>
<reference evidence="7 8" key="1">
    <citation type="journal article" date="2015" name="Nature">
        <title>rRNA introns, odd ribosomes, and small enigmatic genomes across a large radiation of phyla.</title>
        <authorList>
            <person name="Brown C.T."/>
            <person name="Hug L.A."/>
            <person name="Thomas B.C."/>
            <person name="Sharon I."/>
            <person name="Castelle C.J."/>
            <person name="Singh A."/>
            <person name="Wilkins M.J."/>
            <person name="Williams K.H."/>
            <person name="Banfield J.F."/>
        </authorList>
    </citation>
    <scope>NUCLEOTIDE SEQUENCE [LARGE SCALE GENOMIC DNA]</scope>
</reference>
<evidence type="ECO:0000256" key="5">
    <source>
        <dbReference type="SAM" id="Phobius"/>
    </source>
</evidence>
<comment type="subcellular location">
    <subcellularLocation>
        <location evidence="1">Membrane</location>
        <topology evidence="1">Multi-pass membrane protein</topology>
    </subcellularLocation>
</comment>
<comment type="caution">
    <text evidence="7">The sequence shown here is derived from an EMBL/GenBank/DDBJ whole genome shotgun (WGS) entry which is preliminary data.</text>
</comment>
<keyword evidence="4 5" id="KW-0472">Membrane</keyword>
<feature type="transmembrane region" description="Helical" evidence="5">
    <location>
        <begin position="329"/>
        <end position="350"/>
    </location>
</feature>
<feature type="transmembrane region" description="Helical" evidence="5">
    <location>
        <begin position="226"/>
        <end position="259"/>
    </location>
</feature>
<feature type="transmembrane region" description="Helical" evidence="5">
    <location>
        <begin position="362"/>
        <end position="382"/>
    </location>
</feature>
<dbReference type="GO" id="GO:0016020">
    <property type="term" value="C:membrane"/>
    <property type="evidence" value="ECO:0007669"/>
    <property type="project" value="UniProtKB-SubCell"/>
</dbReference>
<proteinExistence type="predicted"/>
<evidence type="ECO:0000313" key="7">
    <source>
        <dbReference type="EMBL" id="KKS33185.1"/>
    </source>
</evidence>
<feature type="transmembrane region" description="Helical" evidence="5">
    <location>
        <begin position="195"/>
        <end position="214"/>
    </location>
</feature>
<keyword evidence="2 5" id="KW-0812">Transmembrane</keyword>
<evidence type="ECO:0000256" key="4">
    <source>
        <dbReference type="ARBA" id="ARBA00023136"/>
    </source>
</evidence>
<feature type="transmembrane region" description="Helical" evidence="5">
    <location>
        <begin position="164"/>
        <end position="183"/>
    </location>
</feature>
<sequence>MLLFLLVLLLPSQLSHHFWPSWSLINGIRSDYLSPTLYLTDLIILGLMIFSSITFRKNTTSVLRATPSYLGGGRGVVLIILITLNIFFSTNPQASIYKWIRVYEYYWLFKYLVNNIRYSVFSVRFGLSLAVVWTSFLAWSQFIIQHSIGGLWYWLGERTFSVSTLGISRIFLGFGNWELGFVLRPYATMPHPNALAGFLLVGGLLILSITPRPPLNLRGGVRRTEVIYWLAVLSAFLTIPLTFSKSAILIEIGLIIFWLVRKYSKLLLVLFIVPMVLYFYLPSSPDSIPERIVLNQKAVETIKSNPVFGVGLGNSVSLLPSLRQPTHNVFLLLMVELGLPVILAIGYWSIAVGKKLLRTKNYELITIALVVLATGMVDHYWITLHQNILLLVVLLALTKVQLMTKNDNI</sequence>
<dbReference type="Proteomes" id="UP000034160">
    <property type="component" value="Unassembled WGS sequence"/>
</dbReference>
<evidence type="ECO:0000256" key="2">
    <source>
        <dbReference type="ARBA" id="ARBA00022692"/>
    </source>
</evidence>
<evidence type="ECO:0000313" key="8">
    <source>
        <dbReference type="Proteomes" id="UP000034160"/>
    </source>
</evidence>
<feature type="transmembrane region" description="Helical" evidence="5">
    <location>
        <begin position="125"/>
        <end position="144"/>
    </location>
</feature>
<evidence type="ECO:0000259" key="6">
    <source>
        <dbReference type="Pfam" id="PF04932"/>
    </source>
</evidence>
<feature type="transmembrane region" description="Helical" evidence="5">
    <location>
        <begin position="266"/>
        <end position="281"/>
    </location>
</feature>
<dbReference type="AlphaFoldDB" id="A0A0G0Y8Z5"/>
<protein>
    <recommendedName>
        <fullName evidence="6">O-antigen ligase-related domain-containing protein</fullName>
    </recommendedName>
</protein>
<organism evidence="7 8">
    <name type="scientific">Candidatus Amesbacteria bacterium GW2011_GWA2_42_12</name>
    <dbReference type="NCBI Taxonomy" id="1618356"/>
    <lineage>
        <taxon>Bacteria</taxon>
        <taxon>Candidatus Amesiibacteriota</taxon>
    </lineage>
</organism>
<accession>A0A0G0Y8Z5</accession>
<feature type="transmembrane region" description="Helical" evidence="5">
    <location>
        <begin position="38"/>
        <end position="55"/>
    </location>
</feature>
<evidence type="ECO:0000256" key="1">
    <source>
        <dbReference type="ARBA" id="ARBA00004141"/>
    </source>
</evidence>
<dbReference type="EMBL" id="LCCN01000001">
    <property type="protein sequence ID" value="KKS33185.1"/>
    <property type="molecule type" value="Genomic_DNA"/>
</dbReference>
<dbReference type="Pfam" id="PF04932">
    <property type="entry name" value="Wzy_C"/>
    <property type="match status" value="1"/>
</dbReference>
<dbReference type="InterPro" id="IPR051533">
    <property type="entry name" value="WaaL-like"/>
</dbReference>
<dbReference type="STRING" id="1618356.UU93_C0001G0016"/>
<dbReference type="PANTHER" id="PTHR37422:SF13">
    <property type="entry name" value="LIPOPOLYSACCHARIDE BIOSYNTHESIS PROTEIN PA4999-RELATED"/>
    <property type="match status" value="1"/>
</dbReference>
<name>A0A0G0Y8Z5_9BACT</name>
<dbReference type="InterPro" id="IPR007016">
    <property type="entry name" value="O-antigen_ligase-rel_domated"/>
</dbReference>
<keyword evidence="3 5" id="KW-1133">Transmembrane helix</keyword>
<dbReference type="PANTHER" id="PTHR37422">
    <property type="entry name" value="TEICHURONIC ACID BIOSYNTHESIS PROTEIN TUAE"/>
    <property type="match status" value="1"/>
</dbReference>
<feature type="transmembrane region" description="Helical" evidence="5">
    <location>
        <begin position="67"/>
        <end position="88"/>
    </location>
</feature>